<dbReference type="InterPro" id="IPR036390">
    <property type="entry name" value="WH_DNA-bd_sf"/>
</dbReference>
<dbReference type="InterPro" id="IPR036388">
    <property type="entry name" value="WH-like_DNA-bd_sf"/>
</dbReference>
<gene>
    <name evidence="2" type="ORF">CRI94_11655</name>
</gene>
<dbReference type="InterPro" id="IPR000835">
    <property type="entry name" value="HTH_MarR-typ"/>
</dbReference>
<dbReference type="EMBL" id="PDEQ01000005">
    <property type="protein sequence ID" value="PEN13288.1"/>
    <property type="molecule type" value="Genomic_DNA"/>
</dbReference>
<dbReference type="PRINTS" id="PR00598">
    <property type="entry name" value="HTHMARR"/>
</dbReference>
<dbReference type="OrthoDB" id="763883at2"/>
<proteinExistence type="predicted"/>
<dbReference type="SMART" id="SM00347">
    <property type="entry name" value="HTH_MARR"/>
    <property type="match status" value="1"/>
</dbReference>
<accession>A0A2A8CY28</accession>
<evidence type="ECO:0000313" key="3">
    <source>
        <dbReference type="Proteomes" id="UP000220102"/>
    </source>
</evidence>
<dbReference type="PANTHER" id="PTHR33164">
    <property type="entry name" value="TRANSCRIPTIONAL REGULATOR, MARR FAMILY"/>
    <property type="match status" value="1"/>
</dbReference>
<dbReference type="GO" id="GO:0003700">
    <property type="term" value="F:DNA-binding transcription factor activity"/>
    <property type="evidence" value="ECO:0007669"/>
    <property type="project" value="InterPro"/>
</dbReference>
<name>A0A2A8CY28_9BACT</name>
<dbReference type="RefSeq" id="WP_098075892.1">
    <property type="nucleotide sequence ID" value="NZ_PDEQ01000005.1"/>
</dbReference>
<protein>
    <submittedName>
        <fullName evidence="2">MarR family transcriptional regulator</fullName>
    </submittedName>
</protein>
<dbReference type="SUPFAM" id="SSF46785">
    <property type="entry name" value="Winged helix' DNA-binding domain"/>
    <property type="match status" value="1"/>
</dbReference>
<reference evidence="2 3" key="1">
    <citation type="submission" date="2017-10" db="EMBL/GenBank/DDBJ databases">
        <title>Draft genome of Longibacter Salinarum.</title>
        <authorList>
            <person name="Goh K.M."/>
            <person name="Shamsir M.S."/>
            <person name="Lim S.W."/>
        </authorList>
    </citation>
    <scope>NUCLEOTIDE SEQUENCE [LARGE SCALE GENOMIC DNA]</scope>
    <source>
        <strain evidence="2 3">KCTC 52045</strain>
    </source>
</reference>
<keyword evidence="3" id="KW-1185">Reference proteome</keyword>
<dbReference type="Proteomes" id="UP000220102">
    <property type="component" value="Unassembled WGS sequence"/>
</dbReference>
<dbReference type="InterPro" id="IPR039422">
    <property type="entry name" value="MarR/SlyA-like"/>
</dbReference>
<evidence type="ECO:0000259" key="1">
    <source>
        <dbReference type="PROSITE" id="PS50995"/>
    </source>
</evidence>
<dbReference type="Gene3D" id="1.10.10.10">
    <property type="entry name" value="Winged helix-like DNA-binding domain superfamily/Winged helix DNA-binding domain"/>
    <property type="match status" value="1"/>
</dbReference>
<comment type="caution">
    <text evidence="2">The sequence shown here is derived from an EMBL/GenBank/DDBJ whole genome shotgun (WGS) entry which is preliminary data.</text>
</comment>
<dbReference type="Pfam" id="PF12802">
    <property type="entry name" value="MarR_2"/>
    <property type="match status" value="1"/>
</dbReference>
<sequence>MASDLQNELHQTKPFSSVETEAVLSILRTAGLLEGEITEALKPHDLTPTQYNVLRILRGAQDGGLCRYEVSDRLLTPGPDVTRLLDRLEESGFVRRAKDPADRRRVRAHITEDGLNVLDELDNVLNTLHQRQLDNLDDGELQTLIDLLARARR</sequence>
<feature type="domain" description="HTH marR-type" evidence="1">
    <location>
        <begin position="19"/>
        <end position="153"/>
    </location>
</feature>
<dbReference type="PANTHER" id="PTHR33164:SF101">
    <property type="entry name" value="TRANSCRIPTIONAL REPRESSOR MPRA"/>
    <property type="match status" value="1"/>
</dbReference>
<dbReference type="AlphaFoldDB" id="A0A2A8CY28"/>
<evidence type="ECO:0000313" key="2">
    <source>
        <dbReference type="EMBL" id="PEN13288.1"/>
    </source>
</evidence>
<organism evidence="2 3">
    <name type="scientific">Longibacter salinarum</name>
    <dbReference type="NCBI Taxonomy" id="1850348"/>
    <lineage>
        <taxon>Bacteria</taxon>
        <taxon>Pseudomonadati</taxon>
        <taxon>Rhodothermota</taxon>
        <taxon>Rhodothermia</taxon>
        <taxon>Rhodothermales</taxon>
        <taxon>Salisaetaceae</taxon>
        <taxon>Longibacter</taxon>
    </lineage>
</organism>
<dbReference type="GO" id="GO:0006950">
    <property type="term" value="P:response to stress"/>
    <property type="evidence" value="ECO:0007669"/>
    <property type="project" value="TreeGrafter"/>
</dbReference>
<dbReference type="PROSITE" id="PS50995">
    <property type="entry name" value="HTH_MARR_2"/>
    <property type="match status" value="1"/>
</dbReference>